<protein>
    <submittedName>
        <fullName evidence="2">Uncharacterized protein</fullName>
    </submittedName>
</protein>
<evidence type="ECO:0000256" key="1">
    <source>
        <dbReference type="SAM" id="Phobius"/>
    </source>
</evidence>
<accession>A0A5J5IH27</accession>
<comment type="caution">
    <text evidence="2">The sequence shown here is derived from an EMBL/GenBank/DDBJ whole genome shotgun (WGS) entry which is preliminary data.</text>
</comment>
<organism evidence="2 3">
    <name type="scientific">Ginsengibacter hankyongi</name>
    <dbReference type="NCBI Taxonomy" id="2607284"/>
    <lineage>
        <taxon>Bacteria</taxon>
        <taxon>Pseudomonadati</taxon>
        <taxon>Bacteroidota</taxon>
        <taxon>Chitinophagia</taxon>
        <taxon>Chitinophagales</taxon>
        <taxon>Chitinophagaceae</taxon>
        <taxon>Ginsengibacter</taxon>
    </lineage>
</organism>
<reference evidence="2 3" key="1">
    <citation type="submission" date="2019-09" db="EMBL/GenBank/DDBJ databases">
        <title>Draft genome sequence of Ginsengibacter sp. BR5-29.</title>
        <authorList>
            <person name="Im W.-T."/>
        </authorList>
    </citation>
    <scope>NUCLEOTIDE SEQUENCE [LARGE SCALE GENOMIC DNA]</scope>
    <source>
        <strain evidence="2 3">BR5-29</strain>
    </source>
</reference>
<dbReference type="RefSeq" id="WP_150415246.1">
    <property type="nucleotide sequence ID" value="NZ_VYQF01000003.1"/>
</dbReference>
<keyword evidence="1" id="KW-1133">Transmembrane helix</keyword>
<feature type="transmembrane region" description="Helical" evidence="1">
    <location>
        <begin position="104"/>
        <end position="123"/>
    </location>
</feature>
<name>A0A5J5IH27_9BACT</name>
<dbReference type="EMBL" id="VYQF01000003">
    <property type="protein sequence ID" value="KAA9038526.1"/>
    <property type="molecule type" value="Genomic_DNA"/>
</dbReference>
<evidence type="ECO:0000313" key="2">
    <source>
        <dbReference type="EMBL" id="KAA9038526.1"/>
    </source>
</evidence>
<sequence length="124" mass="13776">MKIYLFGVFFCISGVTLSNSTQAFSIIYPGSVTSSIKDGKNLKVSEFIILSPKDYSKITGKKLNLSERISFSIMKLRMKHVLKNNPNMTVSECMAAHKKPGKGWWILIGAVAGLLLIMILFSIE</sequence>
<proteinExistence type="predicted"/>
<keyword evidence="1" id="KW-0812">Transmembrane</keyword>
<gene>
    <name evidence="2" type="ORF">FW778_13270</name>
</gene>
<dbReference type="Proteomes" id="UP000326903">
    <property type="component" value="Unassembled WGS sequence"/>
</dbReference>
<dbReference type="AlphaFoldDB" id="A0A5J5IH27"/>
<keyword evidence="3" id="KW-1185">Reference proteome</keyword>
<keyword evidence="1" id="KW-0472">Membrane</keyword>
<evidence type="ECO:0000313" key="3">
    <source>
        <dbReference type="Proteomes" id="UP000326903"/>
    </source>
</evidence>